<reference evidence="2 3" key="1">
    <citation type="journal article" date="2024" name="G3 (Bethesda)">
        <title>Genome assembly of Hibiscus sabdariffa L. provides insights into metabolisms of medicinal natural products.</title>
        <authorList>
            <person name="Kim T."/>
        </authorList>
    </citation>
    <scope>NUCLEOTIDE SEQUENCE [LARGE SCALE GENOMIC DNA]</scope>
    <source>
        <strain evidence="2">TK-2024</strain>
        <tissue evidence="2">Old leaves</tissue>
    </source>
</reference>
<proteinExistence type="predicted"/>
<dbReference type="EMBL" id="JBBPBN010000004">
    <property type="protein sequence ID" value="KAK9042699.1"/>
    <property type="molecule type" value="Genomic_DNA"/>
</dbReference>
<sequence>MQAETKVFQQNLINFLCFQFPVAATYFHAQPEATAAANRSTATQPIPSANPSAKAGGTEELHFSSDDENDVFDWQSPRDHLQPFGPTPSKPVEAVLILSAAPTPATSAIAERPMPDSPARRKGKATTGRSIARHAPSSPEEEEPEQRPAKRQRRYHIITADSDVDSSTKIPVSQPEQYVDPSLSSTI</sequence>
<comment type="caution">
    <text evidence="2">The sequence shown here is derived from an EMBL/GenBank/DDBJ whole genome shotgun (WGS) entry which is preliminary data.</text>
</comment>
<keyword evidence="3" id="KW-1185">Reference proteome</keyword>
<dbReference type="Proteomes" id="UP001396334">
    <property type="component" value="Unassembled WGS sequence"/>
</dbReference>
<feature type="compositionally biased region" description="Polar residues" evidence="1">
    <location>
        <begin position="38"/>
        <end position="51"/>
    </location>
</feature>
<feature type="region of interest" description="Disordered" evidence="1">
    <location>
        <begin position="38"/>
        <end position="187"/>
    </location>
</feature>
<accession>A0ABR2TZG9</accession>
<name>A0ABR2TZG9_9ROSI</name>
<feature type="compositionally biased region" description="Polar residues" evidence="1">
    <location>
        <begin position="165"/>
        <end position="187"/>
    </location>
</feature>
<evidence type="ECO:0000313" key="2">
    <source>
        <dbReference type="EMBL" id="KAK9042699.1"/>
    </source>
</evidence>
<gene>
    <name evidence="2" type="ORF">V6N11_017764</name>
</gene>
<evidence type="ECO:0000256" key="1">
    <source>
        <dbReference type="SAM" id="MobiDB-lite"/>
    </source>
</evidence>
<evidence type="ECO:0000313" key="3">
    <source>
        <dbReference type="Proteomes" id="UP001396334"/>
    </source>
</evidence>
<feature type="compositionally biased region" description="Low complexity" evidence="1">
    <location>
        <begin position="97"/>
        <end position="110"/>
    </location>
</feature>
<organism evidence="2 3">
    <name type="scientific">Hibiscus sabdariffa</name>
    <name type="common">roselle</name>
    <dbReference type="NCBI Taxonomy" id="183260"/>
    <lineage>
        <taxon>Eukaryota</taxon>
        <taxon>Viridiplantae</taxon>
        <taxon>Streptophyta</taxon>
        <taxon>Embryophyta</taxon>
        <taxon>Tracheophyta</taxon>
        <taxon>Spermatophyta</taxon>
        <taxon>Magnoliopsida</taxon>
        <taxon>eudicotyledons</taxon>
        <taxon>Gunneridae</taxon>
        <taxon>Pentapetalae</taxon>
        <taxon>rosids</taxon>
        <taxon>malvids</taxon>
        <taxon>Malvales</taxon>
        <taxon>Malvaceae</taxon>
        <taxon>Malvoideae</taxon>
        <taxon>Hibiscus</taxon>
    </lineage>
</organism>
<protein>
    <submittedName>
        <fullName evidence="2">Uncharacterized protein</fullName>
    </submittedName>
</protein>